<dbReference type="Gene3D" id="3.40.50.720">
    <property type="entry name" value="NAD(P)-binding Rossmann-like Domain"/>
    <property type="match status" value="1"/>
</dbReference>
<comment type="similarity">
    <text evidence="1">Belongs to the NAD(P)-dependent epimerase/dehydratase family.</text>
</comment>
<dbReference type="PANTHER" id="PTHR43103">
    <property type="entry name" value="NUCLEOSIDE-DIPHOSPHATE-SUGAR EPIMERASE"/>
    <property type="match status" value="1"/>
</dbReference>
<accession>A0A5R8Z0J4</accession>
<evidence type="ECO:0000256" key="3">
    <source>
        <dbReference type="ARBA" id="ARBA00023027"/>
    </source>
</evidence>
<reference evidence="5" key="1">
    <citation type="submission" date="2019-05" db="EMBL/GenBank/DDBJ databases">
        <title>Isolation, diversity and antifungal activity of Actinobacteria from wheat.</title>
        <authorList>
            <person name="Yu B."/>
        </authorList>
    </citation>
    <scope>NUCLEOTIDE SEQUENCE [LARGE SCALE GENOMIC DNA]</scope>
    <source>
        <strain evidence="5">NEAU-HEGS1-5</strain>
    </source>
</reference>
<dbReference type="OrthoDB" id="8770295at2"/>
<dbReference type="PANTHER" id="PTHR43103:SF5">
    <property type="entry name" value="4-EPIMERASE, PUTATIVE (AFU_ORTHOLOGUE AFUA_7G00360)-RELATED"/>
    <property type="match status" value="1"/>
</dbReference>
<keyword evidence="6" id="KW-1185">Reference proteome</keyword>
<organism evidence="5 6">
    <name type="scientific">Microbispora triticiradicis</name>
    <dbReference type="NCBI Taxonomy" id="2200763"/>
    <lineage>
        <taxon>Bacteria</taxon>
        <taxon>Bacillati</taxon>
        <taxon>Actinomycetota</taxon>
        <taxon>Actinomycetes</taxon>
        <taxon>Streptosporangiales</taxon>
        <taxon>Streptosporangiaceae</taxon>
        <taxon>Microbispora</taxon>
    </lineage>
</organism>
<dbReference type="InterPro" id="IPR036291">
    <property type="entry name" value="NAD(P)-bd_dom_sf"/>
</dbReference>
<comment type="caution">
    <text evidence="5">The sequence shown here is derived from an EMBL/GenBank/DDBJ whole genome shotgun (WGS) entry which is preliminary data.</text>
</comment>
<evidence type="ECO:0000313" key="5">
    <source>
        <dbReference type="EMBL" id="TLP58845.1"/>
    </source>
</evidence>
<keyword evidence="2" id="KW-0560">Oxidoreductase</keyword>
<evidence type="ECO:0000259" key="4">
    <source>
        <dbReference type="Pfam" id="PF01370"/>
    </source>
</evidence>
<evidence type="ECO:0000256" key="2">
    <source>
        <dbReference type="ARBA" id="ARBA00023002"/>
    </source>
</evidence>
<proteinExistence type="inferred from homology"/>
<dbReference type="InterPro" id="IPR001509">
    <property type="entry name" value="Epimerase_deHydtase"/>
</dbReference>
<dbReference type="Pfam" id="PF01370">
    <property type="entry name" value="Epimerase"/>
    <property type="match status" value="1"/>
</dbReference>
<dbReference type="EMBL" id="VANP01000006">
    <property type="protein sequence ID" value="TLP58845.1"/>
    <property type="molecule type" value="Genomic_DNA"/>
</dbReference>
<evidence type="ECO:0000313" key="6">
    <source>
        <dbReference type="Proteomes" id="UP000309033"/>
    </source>
</evidence>
<name>A0A5R8Z0J4_9ACTN</name>
<dbReference type="AlphaFoldDB" id="A0A5R8Z0J4"/>
<sequence>MRILITGAAGGVGTLLRPRLAKEGRVLRLLDVAPLKAGPGEEGVAASITDEEAVAAAMDGVDAVLHLGGHSLERPWEQILDVNVNGTYVVLEAARRAGVRHVVLASSNHAVGFAPRGEGEAPDYLFPRPDTFYGVSKVAKEALGSLYHDRYGLAVTCLRIGSCFERPRDVRMLSTWLSPDDCARLVEAALAADGFHVVWGVSANTRRWWSLEEGRAIGYEPKDDAEVFADTLVGEYGEPDLGELPHSVVGGAFCGPRYDVDNLTAEG</sequence>
<gene>
    <name evidence="5" type="ORF">FED44_18585</name>
</gene>
<dbReference type="CDD" id="cd08946">
    <property type="entry name" value="SDR_e"/>
    <property type="match status" value="1"/>
</dbReference>
<dbReference type="Proteomes" id="UP000309033">
    <property type="component" value="Unassembled WGS sequence"/>
</dbReference>
<keyword evidence="3" id="KW-0520">NAD</keyword>
<feature type="domain" description="NAD-dependent epimerase/dehydratase" evidence="4">
    <location>
        <begin position="3"/>
        <end position="162"/>
    </location>
</feature>
<dbReference type="SUPFAM" id="SSF51735">
    <property type="entry name" value="NAD(P)-binding Rossmann-fold domains"/>
    <property type="match status" value="1"/>
</dbReference>
<evidence type="ECO:0000256" key="1">
    <source>
        <dbReference type="ARBA" id="ARBA00007637"/>
    </source>
</evidence>
<protein>
    <submittedName>
        <fullName evidence="5">NAD(P)-dependent oxidoreductase</fullName>
    </submittedName>
</protein>
<dbReference type="GO" id="GO:0016491">
    <property type="term" value="F:oxidoreductase activity"/>
    <property type="evidence" value="ECO:0007669"/>
    <property type="project" value="UniProtKB-KW"/>
</dbReference>